<dbReference type="EMBL" id="UXSR01000580">
    <property type="protein sequence ID" value="VDD76978.1"/>
    <property type="molecule type" value="Genomic_DNA"/>
</dbReference>
<evidence type="ECO:0000313" key="8">
    <source>
        <dbReference type="Proteomes" id="UP000267029"/>
    </source>
</evidence>
<gene>
    <name evidence="7" type="ORF">MCOS_LOCUS2981</name>
</gene>
<evidence type="ECO:0000256" key="5">
    <source>
        <dbReference type="ARBA" id="ARBA00023242"/>
    </source>
</evidence>
<keyword evidence="3" id="KW-0805">Transcription regulation</keyword>
<organism evidence="9">
    <name type="scientific">Mesocestoides corti</name>
    <name type="common">Flatworm</name>
    <dbReference type="NCBI Taxonomy" id="53468"/>
    <lineage>
        <taxon>Eukaryota</taxon>
        <taxon>Metazoa</taxon>
        <taxon>Spiralia</taxon>
        <taxon>Lophotrochozoa</taxon>
        <taxon>Platyhelminthes</taxon>
        <taxon>Cestoda</taxon>
        <taxon>Eucestoda</taxon>
        <taxon>Cyclophyllidea</taxon>
        <taxon>Mesocestoididae</taxon>
        <taxon>Mesocestoides</taxon>
    </lineage>
</organism>
<dbReference type="STRING" id="53468.A0A0R3U805"/>
<dbReference type="WBParaSite" id="MCU_009939-RD">
    <property type="protein sequence ID" value="MCU_009939-RD"/>
    <property type="gene ID" value="MCU_009939"/>
</dbReference>
<dbReference type="InterPro" id="IPR013907">
    <property type="entry name" value="Sds3"/>
</dbReference>
<feature type="region of interest" description="Disordered" evidence="6">
    <location>
        <begin position="1"/>
        <end position="30"/>
    </location>
</feature>
<evidence type="ECO:0000256" key="2">
    <source>
        <dbReference type="ARBA" id="ARBA00022491"/>
    </source>
</evidence>
<evidence type="ECO:0000313" key="7">
    <source>
        <dbReference type="EMBL" id="VDD76978.1"/>
    </source>
</evidence>
<proteinExistence type="predicted"/>
<dbReference type="PANTHER" id="PTHR21964">
    <property type="entry name" value="BREAST CANCER METASTASIS-SUPPRESSOR 1"/>
    <property type="match status" value="1"/>
</dbReference>
<reference evidence="9 10" key="2">
    <citation type="submission" date="2019-11" db="UniProtKB">
        <authorList>
            <consortium name="WormBaseParasite"/>
        </authorList>
    </citation>
    <scope>IDENTIFICATION</scope>
</reference>
<dbReference type="GO" id="GO:0005654">
    <property type="term" value="C:nucleoplasm"/>
    <property type="evidence" value="ECO:0007669"/>
    <property type="project" value="UniProtKB-ARBA"/>
</dbReference>
<evidence type="ECO:0000313" key="9">
    <source>
        <dbReference type="WBParaSite" id="MCU_009939-RC"/>
    </source>
</evidence>
<name>A0A0R3U805_MESCO</name>
<dbReference type="Pfam" id="PF08598">
    <property type="entry name" value="Sds3"/>
    <property type="match status" value="1"/>
</dbReference>
<dbReference type="Gene3D" id="1.20.5.1500">
    <property type="match status" value="1"/>
</dbReference>
<protein>
    <submittedName>
        <fullName evidence="9 10">RAB6-interacting golgin</fullName>
    </submittedName>
</protein>
<evidence type="ECO:0000256" key="6">
    <source>
        <dbReference type="SAM" id="MobiDB-lite"/>
    </source>
</evidence>
<keyword evidence="2" id="KW-0678">Repressor</keyword>
<evidence type="ECO:0000256" key="1">
    <source>
        <dbReference type="ARBA" id="ARBA00004123"/>
    </source>
</evidence>
<dbReference type="OrthoDB" id="20886at2759"/>
<keyword evidence="8" id="KW-1185">Reference proteome</keyword>
<comment type="subcellular location">
    <subcellularLocation>
        <location evidence="1">Nucleus</location>
    </subcellularLocation>
</comment>
<accession>A0A0R3U805</accession>
<evidence type="ECO:0000256" key="3">
    <source>
        <dbReference type="ARBA" id="ARBA00023015"/>
    </source>
</evidence>
<dbReference type="GO" id="GO:0010468">
    <property type="term" value="P:regulation of gene expression"/>
    <property type="evidence" value="ECO:0007669"/>
    <property type="project" value="UniProtKB-ARBA"/>
</dbReference>
<sequence length="264" mass="30138">MSISNKCVDDESSPPAVEEGEVKSDAEAEEITETDLDSLKRELSNEISDLEWEFRQIKEALYAERIAQVDKKLQQLKSSEAPELIKVFALVDETYRIRKQVAKHRRDFELEVANKEFDNALQMATYDAEENLRATEERLRLRIQENICSLQVERVLAKRGMFHGQTRDEPLRQQNAGLGRLSQASAALIVPGLDEDIDEDVGYLPSQDLEPRRKPVTLSPSFPRLVYEVDEDDIRSDLDAIKSAVKEQKVAVAMSYLKAKQRES</sequence>
<dbReference type="WBParaSite" id="MCU_009939-RC">
    <property type="protein sequence ID" value="MCU_009939-RC"/>
    <property type="gene ID" value="MCU_009939"/>
</dbReference>
<dbReference type="AlphaFoldDB" id="A0A0R3U805"/>
<dbReference type="Proteomes" id="UP000267029">
    <property type="component" value="Unassembled WGS sequence"/>
</dbReference>
<keyword evidence="4" id="KW-0804">Transcription</keyword>
<reference evidence="7 8" key="1">
    <citation type="submission" date="2018-10" db="EMBL/GenBank/DDBJ databases">
        <authorList>
            <consortium name="Pathogen Informatics"/>
        </authorList>
    </citation>
    <scope>NUCLEOTIDE SEQUENCE [LARGE SCALE GENOMIC DNA]</scope>
</reference>
<evidence type="ECO:0000313" key="10">
    <source>
        <dbReference type="WBParaSite" id="MCU_009939-RD"/>
    </source>
</evidence>
<dbReference type="SMART" id="SM01401">
    <property type="entry name" value="Sds3"/>
    <property type="match status" value="1"/>
</dbReference>
<evidence type="ECO:0000256" key="4">
    <source>
        <dbReference type="ARBA" id="ARBA00023163"/>
    </source>
</evidence>
<keyword evidence="5" id="KW-0539">Nucleus</keyword>